<dbReference type="PRINTS" id="PR00420">
    <property type="entry name" value="RNGMNOXGNASE"/>
</dbReference>
<reference evidence="2" key="2">
    <citation type="submission" date="2023-01" db="EMBL/GenBank/DDBJ databases">
        <authorList>
            <person name="Sun Q."/>
            <person name="Evtushenko L."/>
        </authorList>
    </citation>
    <scope>NUCLEOTIDE SEQUENCE</scope>
    <source>
        <strain evidence="2">VKM Ac-1321</strain>
    </source>
</reference>
<accession>A0A9W6NSB1</accession>
<dbReference type="AlphaFoldDB" id="A0A9W6NSB1"/>
<comment type="caution">
    <text evidence="2">The sequence shown here is derived from an EMBL/GenBank/DDBJ whole genome shotgun (WGS) entry which is preliminary data.</text>
</comment>
<dbReference type="GO" id="GO:0071949">
    <property type="term" value="F:FAD binding"/>
    <property type="evidence" value="ECO:0007669"/>
    <property type="project" value="InterPro"/>
</dbReference>
<reference evidence="2" key="1">
    <citation type="journal article" date="2014" name="Int. J. Syst. Evol. Microbiol.">
        <title>Complete genome sequence of Corynebacterium casei LMG S-19264T (=DSM 44701T), isolated from a smear-ripened cheese.</title>
        <authorList>
            <consortium name="US DOE Joint Genome Institute (JGI-PGF)"/>
            <person name="Walter F."/>
            <person name="Albersmeier A."/>
            <person name="Kalinowski J."/>
            <person name="Ruckert C."/>
        </authorList>
    </citation>
    <scope>NUCLEOTIDE SEQUENCE</scope>
    <source>
        <strain evidence="2">VKM Ac-1321</strain>
    </source>
</reference>
<dbReference type="Pfam" id="PF01494">
    <property type="entry name" value="FAD_binding_3"/>
    <property type="match status" value="1"/>
</dbReference>
<evidence type="ECO:0000259" key="1">
    <source>
        <dbReference type="Pfam" id="PF01494"/>
    </source>
</evidence>
<dbReference type="SUPFAM" id="SSF51905">
    <property type="entry name" value="FAD/NAD(P)-binding domain"/>
    <property type="match status" value="1"/>
</dbReference>
<evidence type="ECO:0000313" key="3">
    <source>
        <dbReference type="Proteomes" id="UP001143480"/>
    </source>
</evidence>
<dbReference type="RefSeq" id="WP_261961051.1">
    <property type="nucleotide sequence ID" value="NZ_BAAAXA010000001.1"/>
</dbReference>
<gene>
    <name evidence="2" type="ORF">GCM10017581_099300</name>
</gene>
<feature type="domain" description="FAD-binding" evidence="1">
    <location>
        <begin position="2"/>
        <end position="310"/>
    </location>
</feature>
<dbReference type="InterPro" id="IPR002938">
    <property type="entry name" value="FAD-bd"/>
</dbReference>
<dbReference type="Gene3D" id="3.50.50.60">
    <property type="entry name" value="FAD/NAD(P)-binding domain"/>
    <property type="match status" value="1"/>
</dbReference>
<organism evidence="2 3">
    <name type="scientific">Dactylosporangium matsuzakiense</name>
    <dbReference type="NCBI Taxonomy" id="53360"/>
    <lineage>
        <taxon>Bacteria</taxon>
        <taxon>Bacillati</taxon>
        <taxon>Actinomycetota</taxon>
        <taxon>Actinomycetes</taxon>
        <taxon>Micromonosporales</taxon>
        <taxon>Micromonosporaceae</taxon>
        <taxon>Dactylosporangium</taxon>
    </lineage>
</organism>
<dbReference type="PANTHER" id="PTHR46865:SF2">
    <property type="entry name" value="MONOOXYGENASE"/>
    <property type="match status" value="1"/>
</dbReference>
<proteinExistence type="predicted"/>
<protein>
    <submittedName>
        <fullName evidence="2">FAD-dependent oxidoreductase</fullName>
    </submittedName>
</protein>
<sequence>MIEVLISGASIAGNALAAGLARAGCAVTVVERAPALRPGGYAIDIRGVALEVADRMGVSDEARQWSTDTEGTSFVDAAGRRIATLPLGFGVLDPADIEIMKGDLSRVLHQAVPAGVEWIFGDSVAELDQRGGRVAVRLERGGRREFDYVVGCDGIHSRVRTLAFPGDHLHHLGSNSAVFTAPNELGVQRWQLIHTMPGRVMSVKTDRGSREVKVTLLYGGGMPPRDRAERVRSIEAAFAGAGWVGPRLLELMRGAPDLYVAPNAQVRMPGWTAGRVALVGDAGYAPSALTGQGTGMALVGAYLLARHIASGGELGEYDREMHDFVKVNQRAALGAARGFAPKSELAARMMSLSIRMLPYMPGRNLMFAAMTRPARRAASALILPAAMGQPV</sequence>
<dbReference type="EMBL" id="BSFP01000130">
    <property type="protein sequence ID" value="GLL08170.1"/>
    <property type="molecule type" value="Genomic_DNA"/>
</dbReference>
<dbReference type="PANTHER" id="PTHR46865">
    <property type="entry name" value="OXIDOREDUCTASE-RELATED"/>
    <property type="match status" value="1"/>
</dbReference>
<dbReference type="Gene3D" id="3.30.9.10">
    <property type="entry name" value="D-Amino Acid Oxidase, subunit A, domain 2"/>
    <property type="match status" value="1"/>
</dbReference>
<dbReference type="InterPro" id="IPR051704">
    <property type="entry name" value="FAD_aromatic-hydroxylase"/>
</dbReference>
<dbReference type="Proteomes" id="UP001143480">
    <property type="component" value="Unassembled WGS sequence"/>
</dbReference>
<evidence type="ECO:0000313" key="2">
    <source>
        <dbReference type="EMBL" id="GLL08170.1"/>
    </source>
</evidence>
<keyword evidence="3" id="KW-1185">Reference proteome</keyword>
<dbReference type="InterPro" id="IPR036188">
    <property type="entry name" value="FAD/NAD-bd_sf"/>
</dbReference>
<name>A0A9W6NSB1_9ACTN</name>